<dbReference type="Pfam" id="PF18146">
    <property type="entry name" value="CinA_KH"/>
    <property type="match status" value="1"/>
</dbReference>
<organism evidence="3 4">
    <name type="scientific">Thermoflavimicrobium dichotomicum</name>
    <dbReference type="NCBI Taxonomy" id="46223"/>
    <lineage>
        <taxon>Bacteria</taxon>
        <taxon>Bacillati</taxon>
        <taxon>Bacillota</taxon>
        <taxon>Bacilli</taxon>
        <taxon>Bacillales</taxon>
        <taxon>Thermoactinomycetaceae</taxon>
        <taxon>Thermoflavimicrobium</taxon>
    </lineage>
</organism>
<dbReference type="InterPro" id="IPR008136">
    <property type="entry name" value="CinA_C"/>
</dbReference>
<evidence type="ECO:0000256" key="1">
    <source>
        <dbReference type="HAMAP-Rule" id="MF_00226"/>
    </source>
</evidence>
<dbReference type="Pfam" id="PF00994">
    <property type="entry name" value="MoCF_biosynth"/>
    <property type="match status" value="1"/>
</dbReference>
<dbReference type="PIRSF" id="PIRSF006728">
    <property type="entry name" value="CinA"/>
    <property type="match status" value="1"/>
</dbReference>
<evidence type="ECO:0000313" key="4">
    <source>
        <dbReference type="Proteomes" id="UP000199545"/>
    </source>
</evidence>
<gene>
    <name evidence="1" type="primary">cinA</name>
    <name evidence="3" type="ORF">SAMN05421852_106109</name>
</gene>
<dbReference type="AlphaFoldDB" id="A0A1I3PT10"/>
<protein>
    <recommendedName>
        <fullName evidence="1">Putative competence-damage inducible protein</fullName>
    </recommendedName>
</protein>
<comment type="similarity">
    <text evidence="1">Belongs to the CinA family.</text>
</comment>
<dbReference type="Gene3D" id="3.30.70.2860">
    <property type="match status" value="1"/>
</dbReference>
<dbReference type="NCBIfam" id="TIGR00199">
    <property type="entry name" value="PncC_domain"/>
    <property type="match status" value="1"/>
</dbReference>
<dbReference type="NCBIfam" id="TIGR00200">
    <property type="entry name" value="cinA_nterm"/>
    <property type="match status" value="1"/>
</dbReference>
<dbReference type="Proteomes" id="UP000199545">
    <property type="component" value="Unassembled WGS sequence"/>
</dbReference>
<dbReference type="InterPro" id="IPR050101">
    <property type="entry name" value="CinA"/>
</dbReference>
<dbReference type="InterPro" id="IPR036425">
    <property type="entry name" value="MoaB/Mog-like_dom_sf"/>
</dbReference>
<dbReference type="STRING" id="46223.SAMN05421852_106109"/>
<dbReference type="PANTHER" id="PTHR13939:SF0">
    <property type="entry name" value="NMN AMIDOHYDROLASE-LIKE PROTEIN YFAY"/>
    <property type="match status" value="1"/>
</dbReference>
<dbReference type="InterPro" id="IPR001453">
    <property type="entry name" value="MoaB/Mog_dom"/>
</dbReference>
<dbReference type="SUPFAM" id="SSF53218">
    <property type="entry name" value="Molybdenum cofactor biosynthesis proteins"/>
    <property type="match status" value="1"/>
</dbReference>
<dbReference type="HAMAP" id="MF_00226_B">
    <property type="entry name" value="CinA_B"/>
    <property type="match status" value="1"/>
</dbReference>
<dbReference type="Pfam" id="PF02464">
    <property type="entry name" value="CinA"/>
    <property type="match status" value="1"/>
</dbReference>
<keyword evidence="4" id="KW-1185">Reference proteome</keyword>
<dbReference type="RefSeq" id="WP_093229463.1">
    <property type="nucleotide sequence ID" value="NZ_FORR01000006.1"/>
</dbReference>
<dbReference type="PANTHER" id="PTHR13939">
    <property type="entry name" value="NICOTINAMIDE-NUCLEOTIDE AMIDOHYDROLASE PNCC"/>
    <property type="match status" value="1"/>
</dbReference>
<dbReference type="InterPro" id="IPR008135">
    <property type="entry name" value="Competence-induced_CinA"/>
</dbReference>
<dbReference type="Gene3D" id="3.90.950.20">
    <property type="entry name" value="CinA-like"/>
    <property type="match status" value="1"/>
</dbReference>
<reference evidence="3 4" key="1">
    <citation type="submission" date="2016-10" db="EMBL/GenBank/DDBJ databases">
        <authorList>
            <person name="de Groot N.N."/>
        </authorList>
    </citation>
    <scope>NUCLEOTIDE SEQUENCE [LARGE SCALE GENOMIC DNA]</scope>
    <source>
        <strain evidence="3 4">DSM 44778</strain>
    </source>
</reference>
<dbReference type="SUPFAM" id="SSF142433">
    <property type="entry name" value="CinA-like"/>
    <property type="match status" value="1"/>
</dbReference>
<sequence length="417" mass="46426">MNAEIITVGTELISGKTLDQHSQYLSRECYSLGIPVYYHTSVGDNDKHLYDVIQQASLRSQLVFICGGLGPTDDDLSKEILARFLQEELVQDSEVLAHLAKFFAKRSGSIPPNNFKQTYVFKNGVVFQNQHGTAPGLAVTKNNVTYILLPGPPKELQPMFETSVRPFLMQLLSNQSVIVLRDLAFFGIGESRLEEVLYDLIQNQSNPQIATYALDAGVILRLTAFATDQEEAQRLITPLEKEIFRRVGNYCYSTKNESLEEVVFQSLNQQKKTVAFAESCTGGLTTHLLTIVPGSSKVLKGGLICYTNEIKSSLVKVPEEILETHGAVSFQTAKWLAENTREQFASDFALSITGVAGPESVENKPVGMVWIGLAEEGKTTRVYQLDLHGSRRRIQLMAAKYALFILQQRLKKGEPKK</sequence>
<proteinExistence type="inferred from homology"/>
<dbReference type="InterPro" id="IPR041424">
    <property type="entry name" value="CinA_KH"/>
</dbReference>
<dbReference type="OrthoDB" id="9801454at2"/>
<feature type="domain" description="MoaB/Mog" evidence="2">
    <location>
        <begin position="4"/>
        <end position="170"/>
    </location>
</feature>
<dbReference type="CDD" id="cd00885">
    <property type="entry name" value="cinA"/>
    <property type="match status" value="1"/>
</dbReference>
<dbReference type="Gene3D" id="3.40.980.10">
    <property type="entry name" value="MoaB/Mog-like domain"/>
    <property type="match status" value="1"/>
</dbReference>
<evidence type="ECO:0000313" key="3">
    <source>
        <dbReference type="EMBL" id="SFJ24693.1"/>
    </source>
</evidence>
<dbReference type="NCBIfam" id="NF001813">
    <property type="entry name" value="PRK00549.1"/>
    <property type="match status" value="1"/>
</dbReference>
<name>A0A1I3PT10_9BACL</name>
<dbReference type="SMART" id="SM00852">
    <property type="entry name" value="MoCF_biosynth"/>
    <property type="match status" value="1"/>
</dbReference>
<evidence type="ECO:0000259" key="2">
    <source>
        <dbReference type="SMART" id="SM00852"/>
    </source>
</evidence>
<accession>A0A1I3PT10</accession>
<dbReference type="InterPro" id="IPR036653">
    <property type="entry name" value="CinA-like_C"/>
</dbReference>
<dbReference type="EMBL" id="FORR01000006">
    <property type="protein sequence ID" value="SFJ24693.1"/>
    <property type="molecule type" value="Genomic_DNA"/>
</dbReference>